<dbReference type="KEGG" id="ctak:4412677_02313"/>
<evidence type="ECO:0000313" key="2">
    <source>
        <dbReference type="EMBL" id="SNV50252.1"/>
    </source>
</evidence>
<sequence>MKSIFKIMFVLSFAGLSAQSVSDYTYVYVPKKFKDFKTNNAYNLNKILSLKLGDKNYRVVNDLPEEWPEELQQDKCSVLMSEVLNDSNMLKNRVKLDFTDCNGKVVLSIPATGDYKEFDKGFQDALVKAIARVPVSAATLVTVPVAKTEPAAKVENVTQEQAVPVNTVQKVTSVNSPGTENRAEIFKNGNVAFNKVKLSPTQFIFTNSNSSVPFATFRESTKSGVYRVQLENGIQTLGYDEGNKLVVEIPQNDGSYRKEEFIRQ</sequence>
<reference evidence="2 3" key="1">
    <citation type="submission" date="2017-06" db="EMBL/GenBank/DDBJ databases">
        <authorList>
            <consortium name="Pathogen Informatics"/>
        </authorList>
    </citation>
    <scope>NUCLEOTIDE SEQUENCE [LARGE SCALE GENOMIC DNA]</scope>
    <source>
        <strain evidence="2 3">NCTC13490</strain>
    </source>
</reference>
<evidence type="ECO:0000256" key="1">
    <source>
        <dbReference type="SAM" id="SignalP"/>
    </source>
</evidence>
<dbReference type="RefSeq" id="WP_095073335.1">
    <property type="nucleotide sequence ID" value="NZ_LT906465.1"/>
</dbReference>
<dbReference type="AlphaFoldDB" id="A0A239XV11"/>
<protein>
    <submittedName>
        <fullName evidence="2">Uncharacterized protein</fullName>
    </submittedName>
</protein>
<proteinExistence type="predicted"/>
<dbReference type="EMBL" id="LT906465">
    <property type="protein sequence ID" value="SNV50252.1"/>
    <property type="molecule type" value="Genomic_DNA"/>
</dbReference>
<feature type="signal peptide" evidence="1">
    <location>
        <begin position="1"/>
        <end position="18"/>
    </location>
</feature>
<keyword evidence="1" id="KW-0732">Signal</keyword>
<accession>A0A239XV11</accession>
<feature type="chain" id="PRO_5013212574" evidence="1">
    <location>
        <begin position="19"/>
        <end position="264"/>
    </location>
</feature>
<organism evidence="2 3">
    <name type="scientific">Chryseobacterium taklimakanense</name>
    <dbReference type="NCBI Taxonomy" id="536441"/>
    <lineage>
        <taxon>Bacteria</taxon>
        <taxon>Pseudomonadati</taxon>
        <taxon>Bacteroidota</taxon>
        <taxon>Flavobacteriia</taxon>
        <taxon>Flavobacteriales</taxon>
        <taxon>Weeksellaceae</taxon>
        <taxon>Chryseobacterium group</taxon>
        <taxon>Chryseobacterium</taxon>
    </lineage>
</organism>
<gene>
    <name evidence="2" type="ORF">SAMEA4412677_02313</name>
</gene>
<name>A0A239XV11_9FLAO</name>
<evidence type="ECO:0000313" key="3">
    <source>
        <dbReference type="Proteomes" id="UP000215196"/>
    </source>
</evidence>
<keyword evidence="3" id="KW-1185">Reference proteome</keyword>
<dbReference type="Proteomes" id="UP000215196">
    <property type="component" value="Chromosome 1"/>
</dbReference>